<name>A0A0E9Q600_ANGAN</name>
<sequence>MGEDCFYFFLNLEKKRPLVWKSTPECLFGCLWAPAPP</sequence>
<reference evidence="1" key="1">
    <citation type="submission" date="2014-11" db="EMBL/GenBank/DDBJ databases">
        <authorList>
            <person name="Amaro Gonzalez C."/>
        </authorList>
    </citation>
    <scope>NUCLEOTIDE SEQUENCE</scope>
</reference>
<dbReference type="AlphaFoldDB" id="A0A0E9Q600"/>
<protein>
    <submittedName>
        <fullName evidence="1">Uncharacterized protein</fullName>
    </submittedName>
</protein>
<organism evidence="1">
    <name type="scientific">Anguilla anguilla</name>
    <name type="common">European freshwater eel</name>
    <name type="synonym">Muraena anguilla</name>
    <dbReference type="NCBI Taxonomy" id="7936"/>
    <lineage>
        <taxon>Eukaryota</taxon>
        <taxon>Metazoa</taxon>
        <taxon>Chordata</taxon>
        <taxon>Craniata</taxon>
        <taxon>Vertebrata</taxon>
        <taxon>Euteleostomi</taxon>
        <taxon>Actinopterygii</taxon>
        <taxon>Neopterygii</taxon>
        <taxon>Teleostei</taxon>
        <taxon>Anguilliformes</taxon>
        <taxon>Anguillidae</taxon>
        <taxon>Anguilla</taxon>
    </lineage>
</organism>
<reference evidence="1" key="2">
    <citation type="journal article" date="2015" name="Fish Shellfish Immunol.">
        <title>Early steps in the European eel (Anguilla anguilla)-Vibrio vulnificus interaction in the gills: Role of the RtxA13 toxin.</title>
        <authorList>
            <person name="Callol A."/>
            <person name="Pajuelo D."/>
            <person name="Ebbesson L."/>
            <person name="Teles M."/>
            <person name="MacKenzie S."/>
            <person name="Amaro C."/>
        </authorList>
    </citation>
    <scope>NUCLEOTIDE SEQUENCE</scope>
</reference>
<dbReference type="EMBL" id="GBXM01096625">
    <property type="protein sequence ID" value="JAH11952.1"/>
    <property type="molecule type" value="Transcribed_RNA"/>
</dbReference>
<accession>A0A0E9Q600</accession>
<evidence type="ECO:0000313" key="1">
    <source>
        <dbReference type="EMBL" id="JAH11952.1"/>
    </source>
</evidence>
<proteinExistence type="predicted"/>